<accession>A0A9X2NPK6</accession>
<keyword evidence="2" id="KW-1185">Reference proteome</keyword>
<reference evidence="1" key="1">
    <citation type="submission" date="2022-06" db="EMBL/GenBank/DDBJ databases">
        <title>Amycolatopsis iheyaensis sp. nov., a new species of the genus Amycolatopsis isolated from soil in Iheya island, Japan.</title>
        <authorList>
            <person name="Ngamcharungchit C."/>
            <person name="Kanto H."/>
            <person name="Take A."/>
            <person name="Intra B."/>
            <person name="Matsumoto A."/>
            <person name="Panbangred W."/>
            <person name="Inahashi Y."/>
        </authorList>
    </citation>
    <scope>NUCLEOTIDE SEQUENCE</scope>
    <source>
        <strain evidence="1">OK19-0408</strain>
    </source>
</reference>
<comment type="caution">
    <text evidence="1">The sequence shown here is derived from an EMBL/GenBank/DDBJ whole genome shotgun (WGS) entry which is preliminary data.</text>
</comment>
<name>A0A9X2NPK6_9PSEU</name>
<evidence type="ECO:0000313" key="1">
    <source>
        <dbReference type="EMBL" id="MCR6490834.1"/>
    </source>
</evidence>
<gene>
    <name evidence="1" type="ORF">M8542_49435</name>
</gene>
<dbReference type="RefSeq" id="WP_257927411.1">
    <property type="nucleotide sequence ID" value="NZ_JAMXQV010000060.1"/>
</dbReference>
<dbReference type="EMBL" id="JAMXQV010000060">
    <property type="protein sequence ID" value="MCR6490834.1"/>
    <property type="molecule type" value="Genomic_DNA"/>
</dbReference>
<dbReference type="Proteomes" id="UP001144096">
    <property type="component" value="Unassembled WGS sequence"/>
</dbReference>
<sequence>MIETTVARINYRECLTPVRALTGRRTSPRQRQPILSILVHTVDERRNGAAALLAAHR</sequence>
<dbReference type="AlphaFoldDB" id="A0A9X2NPK6"/>
<proteinExistence type="predicted"/>
<organism evidence="1 2">
    <name type="scientific">Amycolatopsis iheyensis</name>
    <dbReference type="NCBI Taxonomy" id="2945988"/>
    <lineage>
        <taxon>Bacteria</taxon>
        <taxon>Bacillati</taxon>
        <taxon>Actinomycetota</taxon>
        <taxon>Actinomycetes</taxon>
        <taxon>Pseudonocardiales</taxon>
        <taxon>Pseudonocardiaceae</taxon>
        <taxon>Amycolatopsis</taxon>
    </lineage>
</organism>
<protein>
    <submittedName>
        <fullName evidence="1">Uncharacterized protein</fullName>
    </submittedName>
</protein>
<evidence type="ECO:0000313" key="2">
    <source>
        <dbReference type="Proteomes" id="UP001144096"/>
    </source>
</evidence>